<name>A0A7D9E2V8_PARCT</name>
<evidence type="ECO:0000256" key="5">
    <source>
        <dbReference type="SAM" id="MobiDB-lite"/>
    </source>
</evidence>
<dbReference type="GO" id="GO:0051087">
    <property type="term" value="F:protein-folding chaperone binding"/>
    <property type="evidence" value="ECO:0007669"/>
    <property type="project" value="TreeGrafter"/>
</dbReference>
<dbReference type="InterPro" id="IPR019734">
    <property type="entry name" value="TPR_rpt"/>
</dbReference>
<dbReference type="Proteomes" id="UP001152795">
    <property type="component" value="Unassembled WGS sequence"/>
</dbReference>
<keyword evidence="3" id="KW-0256">Endoplasmic reticulum</keyword>
<organism evidence="6 7">
    <name type="scientific">Paramuricea clavata</name>
    <name type="common">Red gorgonian</name>
    <name type="synonym">Violescent sea-whip</name>
    <dbReference type="NCBI Taxonomy" id="317549"/>
    <lineage>
        <taxon>Eukaryota</taxon>
        <taxon>Metazoa</taxon>
        <taxon>Cnidaria</taxon>
        <taxon>Anthozoa</taxon>
        <taxon>Octocorallia</taxon>
        <taxon>Malacalcyonacea</taxon>
        <taxon>Plexauridae</taxon>
        <taxon>Paramuricea</taxon>
    </lineage>
</organism>
<evidence type="ECO:0000256" key="4">
    <source>
        <dbReference type="SAM" id="Coils"/>
    </source>
</evidence>
<dbReference type="Gene3D" id="1.25.40.10">
    <property type="entry name" value="Tetratricopeptide repeat domain"/>
    <property type="match status" value="1"/>
</dbReference>
<comment type="subcellular location">
    <subcellularLocation>
        <location evidence="1">Endoplasmic reticulum</location>
    </subcellularLocation>
</comment>
<dbReference type="Gene3D" id="1.10.287.110">
    <property type="entry name" value="DnaJ domain"/>
    <property type="match status" value="1"/>
</dbReference>
<evidence type="ECO:0000256" key="3">
    <source>
        <dbReference type="ARBA" id="ARBA00022824"/>
    </source>
</evidence>
<dbReference type="CDD" id="cd06257">
    <property type="entry name" value="DnaJ"/>
    <property type="match status" value="1"/>
</dbReference>
<feature type="compositionally biased region" description="Gly residues" evidence="5">
    <location>
        <begin position="227"/>
        <end position="236"/>
    </location>
</feature>
<proteinExistence type="predicted"/>
<dbReference type="PANTHER" id="PTHR44140:SF2">
    <property type="entry name" value="LD25575P"/>
    <property type="match status" value="1"/>
</dbReference>
<keyword evidence="7" id="KW-1185">Reference proteome</keyword>
<dbReference type="PRINTS" id="PR00625">
    <property type="entry name" value="JDOMAIN"/>
</dbReference>
<dbReference type="GO" id="GO:0005783">
    <property type="term" value="C:endoplasmic reticulum"/>
    <property type="evidence" value="ECO:0007669"/>
    <property type="project" value="UniProtKB-SubCell"/>
</dbReference>
<feature type="coiled-coil region" evidence="4">
    <location>
        <begin position="123"/>
        <end position="150"/>
    </location>
</feature>
<dbReference type="InterPro" id="IPR051727">
    <property type="entry name" value="DnaJ_C3_Co-chaperones"/>
</dbReference>
<dbReference type="AlphaFoldDB" id="A0A7D9E2V8"/>
<accession>A0A7D9E2V8</accession>
<feature type="non-terminal residue" evidence="6">
    <location>
        <position position="253"/>
    </location>
</feature>
<protein>
    <submittedName>
        <fullName evidence="6">DnaJ homolog subfamily C member 3-like</fullName>
    </submittedName>
</protein>
<dbReference type="GO" id="GO:0034975">
    <property type="term" value="P:protein folding in endoplasmic reticulum"/>
    <property type="evidence" value="ECO:0007669"/>
    <property type="project" value="TreeGrafter"/>
</dbReference>
<evidence type="ECO:0000313" key="6">
    <source>
        <dbReference type="EMBL" id="CAB3999415.1"/>
    </source>
</evidence>
<dbReference type="EMBL" id="CACRXK020003581">
    <property type="protein sequence ID" value="CAB3999415.1"/>
    <property type="molecule type" value="Genomic_DNA"/>
</dbReference>
<keyword evidence="2" id="KW-0732">Signal</keyword>
<dbReference type="SUPFAM" id="SSF46565">
    <property type="entry name" value="Chaperone J-domain"/>
    <property type="match status" value="1"/>
</dbReference>
<gene>
    <name evidence="6" type="ORF">PACLA_8A081264</name>
</gene>
<dbReference type="GO" id="GO:0051787">
    <property type="term" value="F:misfolded protein binding"/>
    <property type="evidence" value="ECO:0007669"/>
    <property type="project" value="TreeGrafter"/>
</dbReference>
<evidence type="ECO:0000256" key="1">
    <source>
        <dbReference type="ARBA" id="ARBA00004240"/>
    </source>
</evidence>
<dbReference type="InterPro" id="IPR036869">
    <property type="entry name" value="J_dom_sf"/>
</dbReference>
<dbReference type="SMART" id="SM00028">
    <property type="entry name" value="TPR"/>
    <property type="match status" value="2"/>
</dbReference>
<dbReference type="PROSITE" id="PS50076">
    <property type="entry name" value="DNAJ_2"/>
    <property type="match status" value="1"/>
</dbReference>
<dbReference type="PANTHER" id="PTHR44140">
    <property type="entry name" value="LD25575P"/>
    <property type="match status" value="1"/>
</dbReference>
<dbReference type="InterPro" id="IPR001623">
    <property type="entry name" value="DnaJ_domain"/>
</dbReference>
<comment type="caution">
    <text evidence="6">The sequence shown here is derived from an EMBL/GenBank/DDBJ whole genome shotgun (WGS) entry which is preliminary data.</text>
</comment>
<evidence type="ECO:0000313" key="7">
    <source>
        <dbReference type="Proteomes" id="UP001152795"/>
    </source>
</evidence>
<sequence>EIRECLKLDPDHKDCFAFYKKLKKLNKQFNEAQDLINRASYSDAIRKLESALKTEPTLDFYVLKAKTQICHCHRMNGDIEKTLDSCSEAINLDENNVDALCDRAEGYILNDMYQEAVNDYQTAKNVNGELNKVQEGLDKAQRLLKQSKKRDYYKILKVKRNASKREILKAYRKLAVQWHPDHYQGEDKKKAERMFIDVAAAKEVLTDPEKKAKFDNGEDPLDPEQQNGGGWQNGGFPGGFPFGQGFQFKFHFP</sequence>
<dbReference type="OrthoDB" id="1726119at2759"/>
<feature type="compositionally biased region" description="Basic and acidic residues" evidence="5">
    <location>
        <begin position="207"/>
        <end position="216"/>
    </location>
</feature>
<dbReference type="SUPFAM" id="SSF48452">
    <property type="entry name" value="TPR-like"/>
    <property type="match status" value="1"/>
</dbReference>
<reference evidence="6" key="1">
    <citation type="submission" date="2020-04" db="EMBL/GenBank/DDBJ databases">
        <authorList>
            <person name="Alioto T."/>
            <person name="Alioto T."/>
            <person name="Gomez Garrido J."/>
        </authorList>
    </citation>
    <scope>NUCLEOTIDE SEQUENCE</scope>
    <source>
        <strain evidence="6">A484AB</strain>
    </source>
</reference>
<dbReference type="SMART" id="SM00271">
    <property type="entry name" value="DnaJ"/>
    <property type="match status" value="1"/>
</dbReference>
<dbReference type="Pfam" id="PF00226">
    <property type="entry name" value="DnaJ"/>
    <property type="match status" value="1"/>
</dbReference>
<evidence type="ECO:0000256" key="2">
    <source>
        <dbReference type="ARBA" id="ARBA00022729"/>
    </source>
</evidence>
<feature type="region of interest" description="Disordered" evidence="5">
    <location>
        <begin position="207"/>
        <end position="236"/>
    </location>
</feature>
<keyword evidence="4" id="KW-0175">Coiled coil</keyword>
<dbReference type="InterPro" id="IPR011990">
    <property type="entry name" value="TPR-like_helical_dom_sf"/>
</dbReference>